<dbReference type="RefSeq" id="WP_161154861.1">
    <property type="nucleotide sequence ID" value="NZ_WEKT01000013.1"/>
</dbReference>
<proteinExistence type="predicted"/>
<dbReference type="Proteomes" id="UP000462621">
    <property type="component" value="Unassembled WGS sequence"/>
</dbReference>
<comment type="caution">
    <text evidence="3">The sequence shown here is derived from an EMBL/GenBank/DDBJ whole genome shotgun (WGS) entry which is preliminary data.</text>
</comment>
<dbReference type="PANTHER" id="PTHR30441:SF4">
    <property type="entry name" value="PROTEIN ASMA"/>
    <property type="match status" value="1"/>
</dbReference>
<name>A0A7X4RUF1_9VIBR</name>
<dbReference type="AlphaFoldDB" id="A0A7X4RUF1"/>
<gene>
    <name evidence="3" type="ORF">F9817_09555</name>
</gene>
<evidence type="ECO:0000313" key="3">
    <source>
        <dbReference type="EMBL" id="MZI93443.1"/>
    </source>
</evidence>
<reference evidence="3 4" key="1">
    <citation type="submission" date="2019-10" db="EMBL/GenBank/DDBJ databases">
        <title>Vibrio sp. nov. isolated from a shrimp pond.</title>
        <authorList>
            <person name="Gomez-Gil B."/>
            <person name="Enciso-Ibarra J."/>
            <person name="Enciso-Ibarra K."/>
            <person name="Bolan-Mejia C."/>
        </authorList>
    </citation>
    <scope>NUCLEOTIDE SEQUENCE [LARGE SCALE GENOMIC DNA]</scope>
    <source>
        <strain evidence="3 4">CAIM 722</strain>
    </source>
</reference>
<evidence type="ECO:0000313" key="4">
    <source>
        <dbReference type="Proteomes" id="UP000462621"/>
    </source>
</evidence>
<dbReference type="Pfam" id="PF05170">
    <property type="entry name" value="AsmA"/>
    <property type="match status" value="1"/>
</dbReference>
<keyword evidence="4" id="KW-1185">Reference proteome</keyword>
<dbReference type="GO" id="GO:0005886">
    <property type="term" value="C:plasma membrane"/>
    <property type="evidence" value="ECO:0007669"/>
    <property type="project" value="TreeGrafter"/>
</dbReference>
<dbReference type="EMBL" id="WEKT01000013">
    <property type="protein sequence ID" value="MZI93443.1"/>
    <property type="molecule type" value="Genomic_DNA"/>
</dbReference>
<dbReference type="InterPro" id="IPR007844">
    <property type="entry name" value="AsmA"/>
</dbReference>
<evidence type="ECO:0000259" key="2">
    <source>
        <dbReference type="Pfam" id="PF05170"/>
    </source>
</evidence>
<dbReference type="PANTHER" id="PTHR30441">
    <property type="entry name" value="DUF748 DOMAIN-CONTAINING PROTEIN"/>
    <property type="match status" value="1"/>
</dbReference>
<dbReference type="InterPro" id="IPR052894">
    <property type="entry name" value="AsmA-related"/>
</dbReference>
<feature type="compositionally biased region" description="Polar residues" evidence="1">
    <location>
        <begin position="134"/>
        <end position="165"/>
    </location>
</feature>
<accession>A0A7X4RUF1</accession>
<organism evidence="3 4">
    <name type="scientific">Vibrio eleionomae</name>
    <dbReference type="NCBI Taxonomy" id="2653505"/>
    <lineage>
        <taxon>Bacteria</taxon>
        <taxon>Pseudomonadati</taxon>
        <taxon>Pseudomonadota</taxon>
        <taxon>Gammaproteobacteria</taxon>
        <taxon>Vibrionales</taxon>
        <taxon>Vibrionaceae</taxon>
        <taxon>Vibrio</taxon>
    </lineage>
</organism>
<dbReference type="GO" id="GO:0090313">
    <property type="term" value="P:regulation of protein targeting to membrane"/>
    <property type="evidence" value="ECO:0007669"/>
    <property type="project" value="TreeGrafter"/>
</dbReference>
<protein>
    <submittedName>
        <fullName evidence="3">AsmA family protein</fullName>
    </submittedName>
</protein>
<evidence type="ECO:0000256" key="1">
    <source>
        <dbReference type="SAM" id="MobiDB-lite"/>
    </source>
</evidence>
<sequence length="713" mass="77480">MKKLSMILIAILVIVFGSAFALVMFVNPNQFKPLLVEKVKQQTGLDLNIEGDISWQFFPAIGLELGKTELKNPTGYNSVNLLKVQHVDIDVSLFALLEHKLQIGNVRVEGAEVHLETLANGQSNIDALKKKPNNTKQPQSTVSPSGTTPQSSVTQPAETTTENSQRWQVSLEGVDIVNAVLDIQNQQTNTYTKLYEVQLSLTEFAVDEWTSMTFGFKGQHNNQQFALSGTSQIKLADDPIRSQLKDLSIKASYSSGDTQIDSAQLDIAAFQLGKANTIEYQANGTSGTNTFDLKGKTSVIVNKDFNKIGVDAFGVDANLSGDGLPQSPLKVSFEANMAYDLDNQTIKLLLTKAALNDAVLTGNMTAELTDIPKVRFELASDKIDADVFLAQKNDKSGEKAKPNAKGEAPSASGSQKPAPTAEKEPDLSVLQNLDIAGQIKIGHLILQHAQMSNVAMKLAINRGQVSINPFSTELYQGNMTTKITLDARQAPAQYHLIGTIKDVKALPLLKDVADKDILEGTANATFDLSGSGLASTAIQKNLVGKARTEFTDGAINGINIPQLIRTTYARIKGEKVTETESKKTDFSALTATLALSGGKVKTDDLSMMSPLLRIHGSGNADYINRDIDMLVRTSIVGSLEGQGGKSIDDLRDVTIPVKITGSWEKPKYKLIFDDVMKKKAEKELDRGLKKLDDKIKDEKTKKAVNNLLKGLFN</sequence>
<feature type="region of interest" description="Disordered" evidence="1">
    <location>
        <begin position="394"/>
        <end position="425"/>
    </location>
</feature>
<feature type="region of interest" description="Disordered" evidence="1">
    <location>
        <begin position="124"/>
        <end position="165"/>
    </location>
</feature>
<feature type="domain" description="AsmA" evidence="2">
    <location>
        <begin position="2"/>
        <end position="604"/>
    </location>
</feature>